<gene>
    <name evidence="2" type="ordered locus">Tter_1680</name>
</gene>
<accession>D1CCS1</accession>
<dbReference type="PANTHER" id="PTHR42899:SF1">
    <property type="entry name" value="SPERMATOGENESIS-ASSOCIATED PROTEIN 20"/>
    <property type="match status" value="1"/>
</dbReference>
<dbReference type="CDD" id="cd02955">
    <property type="entry name" value="SSP411"/>
    <property type="match status" value="1"/>
</dbReference>
<evidence type="ECO:0000313" key="2">
    <source>
        <dbReference type="EMBL" id="ACZ42586.1"/>
    </source>
</evidence>
<feature type="domain" description="Spermatogenesis-associated protein 20-like TRX" evidence="1">
    <location>
        <begin position="2"/>
        <end position="163"/>
    </location>
</feature>
<dbReference type="PIRSF" id="PIRSF006402">
    <property type="entry name" value="UCP006402_thioredoxin"/>
    <property type="match status" value="1"/>
</dbReference>
<dbReference type="EMBL" id="CP001825">
    <property type="protein sequence ID" value="ACZ42586.1"/>
    <property type="molecule type" value="Genomic_DNA"/>
</dbReference>
<dbReference type="InterPro" id="IPR008928">
    <property type="entry name" value="6-hairpin_glycosidase_sf"/>
</dbReference>
<dbReference type="InterPro" id="IPR036249">
    <property type="entry name" value="Thioredoxin-like_sf"/>
</dbReference>
<name>D1CCS1_THET1</name>
<dbReference type="PANTHER" id="PTHR42899">
    <property type="entry name" value="SPERMATOGENESIS-ASSOCIATED PROTEIN 20"/>
    <property type="match status" value="1"/>
</dbReference>
<proteinExistence type="predicted"/>
<evidence type="ECO:0000259" key="1">
    <source>
        <dbReference type="Pfam" id="PF03190"/>
    </source>
</evidence>
<dbReference type="AlphaFoldDB" id="D1CCS1"/>
<evidence type="ECO:0000313" key="3">
    <source>
        <dbReference type="Proteomes" id="UP000000323"/>
    </source>
</evidence>
<dbReference type="Proteomes" id="UP000000323">
    <property type="component" value="Chromosome 1"/>
</dbReference>
<dbReference type="eggNOG" id="COG1331">
    <property type="taxonomic scope" value="Bacteria"/>
</dbReference>
<dbReference type="OrthoDB" id="9762614at2"/>
<dbReference type="GO" id="GO:0005975">
    <property type="term" value="P:carbohydrate metabolic process"/>
    <property type="evidence" value="ECO:0007669"/>
    <property type="project" value="InterPro"/>
</dbReference>
<dbReference type="STRING" id="525904.Tter_1680"/>
<dbReference type="KEGG" id="ttr:Tter_1680"/>
<organism evidence="2 3">
    <name type="scientific">Thermobaculum terrenum (strain ATCC BAA-798 / CCMEE 7001 / YNP1)</name>
    <dbReference type="NCBI Taxonomy" id="525904"/>
    <lineage>
        <taxon>Bacteria</taxon>
        <taxon>Bacillati</taxon>
        <taxon>Chloroflexota</taxon>
        <taxon>Chloroflexia</taxon>
        <taxon>Candidatus Thermobaculales</taxon>
        <taxon>Candidatus Thermobaculaceae</taxon>
        <taxon>Thermobaculum</taxon>
    </lineage>
</organism>
<keyword evidence="3" id="KW-1185">Reference proteome</keyword>
<protein>
    <recommendedName>
        <fullName evidence="1">Spermatogenesis-associated protein 20-like TRX domain-containing protein</fullName>
    </recommendedName>
</protein>
<dbReference type="InterPro" id="IPR004879">
    <property type="entry name" value="Ssp411-like_TRX"/>
</dbReference>
<reference evidence="3" key="1">
    <citation type="journal article" date="2010" name="Stand. Genomic Sci.">
        <title>Complete genome sequence of 'Thermobaculum terrenum' type strain (YNP1).</title>
        <authorList>
            <person name="Kiss H."/>
            <person name="Cleland D."/>
            <person name="Lapidus A."/>
            <person name="Lucas S."/>
            <person name="Glavina Del Rio T."/>
            <person name="Nolan M."/>
            <person name="Tice H."/>
            <person name="Han C."/>
            <person name="Goodwin L."/>
            <person name="Pitluck S."/>
            <person name="Liolios K."/>
            <person name="Ivanova N."/>
            <person name="Mavromatis K."/>
            <person name="Ovchinnikova G."/>
            <person name="Pati A."/>
            <person name="Chen A."/>
            <person name="Palaniappan K."/>
            <person name="Land M."/>
            <person name="Hauser L."/>
            <person name="Chang Y."/>
            <person name="Jeffries C."/>
            <person name="Lu M."/>
            <person name="Brettin T."/>
            <person name="Detter J."/>
            <person name="Goker M."/>
            <person name="Tindall B."/>
            <person name="Beck B."/>
            <person name="McDermott T."/>
            <person name="Woyke T."/>
            <person name="Bristow J."/>
            <person name="Eisen J."/>
            <person name="Markowitz V."/>
            <person name="Hugenholtz P."/>
            <person name="Kyrpides N."/>
            <person name="Klenk H."/>
            <person name="Cheng J."/>
        </authorList>
    </citation>
    <scope>NUCLEOTIDE SEQUENCE [LARGE SCALE GENOMIC DNA]</scope>
    <source>
        <strain evidence="3">ATCC BAA-798 / YNP1</strain>
    </source>
</reference>
<dbReference type="Pfam" id="PF03190">
    <property type="entry name" value="Thioredox_DsbH"/>
    <property type="match status" value="1"/>
</dbReference>
<dbReference type="Gene3D" id="3.40.30.10">
    <property type="entry name" value="Glutaredoxin"/>
    <property type="match status" value="1"/>
</dbReference>
<dbReference type="RefSeq" id="WP_012875620.1">
    <property type="nucleotide sequence ID" value="NC_013525.1"/>
</dbReference>
<dbReference type="InterPro" id="IPR024705">
    <property type="entry name" value="Ssp411"/>
</dbReference>
<dbReference type="Gene3D" id="1.50.10.20">
    <property type="match status" value="1"/>
</dbReference>
<dbReference type="SUPFAM" id="SSF52833">
    <property type="entry name" value="Thioredoxin-like"/>
    <property type="match status" value="1"/>
</dbReference>
<sequence>MPNRLAQESSPYLLQHAENPVDWYPWGQEAFDKARKEDKPILLSIGYSSCHWCHVMAHESFENPEIAKIMNDNFVNIKVDREERPDIDAIYMEAVQAMTGQAGWPLNVFLTPDGKPFFGGTYFPPEDRVGMPGFKRLLLWLSEVYHTRRQEIEQSASQIAQQLLQISRAELKSHDISLEILESACQSLKSSFDHQYGGFGTAPKFPQPMTVEYLLQSFIRAQQKEYLDMVTLTLVRMSLGGIHDHLGGGFHRYSVDRTWLIPHFEKMLYDQALIARAYLHAWQVTHNSWYLKVVNRTLQYVLKDMTSSQGGFYSAQDADSEGEEGKYYLWSLDEIKRVLNEREVELVCEHYGVTASGNFEGKNILHIAKSIEDLARDHNMDLSEVEKIIDEASMKLLHYRDQRTPPAKDTKVVTSWNALMSTTLAEAGFAMNNPEYIAASQRNAQFLLDNLVVDGLLHHTYSDSKPKVPGFLEDYAALSNSLITLYEITSDGKWLESARRFVQDMIDSFWKEEIGTFSDTSIKHSDIFLQPRNLYDNATPSGNSLACMALLRLAVIFDRQDYREIASRVVRGLALVMSKHPTAFGHMLCVANTLLSPSVEIVILGDKHSVNTEALLEVIRQTYIPNKILISTTEEEASRSDLPLLQGRTLRNNKPTAFVCRNYACSMPVNEPDELREQLTLQVHAP</sequence>
<dbReference type="HOGENOM" id="CLU_014051_4_1_0"/>
<dbReference type="SUPFAM" id="SSF48208">
    <property type="entry name" value="Six-hairpin glycosidases"/>
    <property type="match status" value="1"/>
</dbReference>